<evidence type="ECO:0000256" key="8">
    <source>
        <dbReference type="PIRSR" id="PIRSR608901-2"/>
    </source>
</evidence>
<feature type="binding site" evidence="8">
    <location>
        <position position="240"/>
    </location>
    <ligand>
        <name>Zn(2+)</name>
        <dbReference type="ChEBI" id="CHEBI:29105"/>
        <note>catalytic</note>
    </ligand>
</feature>
<evidence type="ECO:0000256" key="1">
    <source>
        <dbReference type="ARBA" id="ARBA00004141"/>
    </source>
</evidence>
<dbReference type="InterPro" id="IPR008901">
    <property type="entry name" value="ACER"/>
</dbReference>
<keyword evidence="6 9" id="KW-0472">Membrane</keyword>
<keyword evidence="8" id="KW-0862">Zinc</keyword>
<sequence>MSALNTSAQEVWDAHFWGPVTATLDWCEANYQFTRYIAEAANTFSNLVTLVFACYGAHLVQGAKLPSRYLAGWTGFALVGLGSFIFHATLQYEAQLADELPMIYVASYCCAILFDIQPGFNIHNAQSRLIIAFLLAFNVLFTWSYAVYRNPIYHQVVFAILMFTNVFRTSYILRFSEAAKTIPDQCRTTIAWLFGTGAVTFAFGFLIWNLDNIFCSKVTQWKHQVGWPAAFLLEGHSWWHILTAVGTYLMLLGNTYLTLGVKDSFSNYAVNHKFGIPGLERVGKGKNL</sequence>
<keyword evidence="5 9" id="KW-1133">Transmembrane helix</keyword>
<keyword evidence="11" id="KW-1185">Reference proteome</keyword>
<name>A0A4S4KI43_9APHY</name>
<evidence type="ECO:0000313" key="10">
    <source>
        <dbReference type="EMBL" id="THG97975.1"/>
    </source>
</evidence>
<feature type="transmembrane region" description="Helical" evidence="9">
    <location>
        <begin position="237"/>
        <end position="257"/>
    </location>
</feature>
<feature type="binding site" evidence="7">
    <location>
        <position position="39"/>
    </location>
    <ligand>
        <name>Ca(2+)</name>
        <dbReference type="ChEBI" id="CHEBI:29108"/>
    </ligand>
</feature>
<comment type="similarity">
    <text evidence="2">Belongs to the alkaline ceramidase family.</text>
</comment>
<feature type="binding site" evidence="7">
    <location>
        <position position="30"/>
    </location>
    <ligand>
        <name>Ca(2+)</name>
        <dbReference type="ChEBI" id="CHEBI:29108"/>
    </ligand>
</feature>
<evidence type="ECO:0000256" key="4">
    <source>
        <dbReference type="ARBA" id="ARBA00022801"/>
    </source>
</evidence>
<feature type="binding site" evidence="7">
    <location>
        <position position="25"/>
    </location>
    <ligand>
        <name>Ca(2+)</name>
        <dbReference type="ChEBI" id="CHEBI:29108"/>
    </ligand>
</feature>
<feature type="transmembrane region" description="Helical" evidence="9">
    <location>
        <begin position="36"/>
        <end position="57"/>
    </location>
</feature>
<evidence type="ECO:0000256" key="6">
    <source>
        <dbReference type="ARBA" id="ARBA00023136"/>
    </source>
</evidence>
<comment type="subcellular location">
    <subcellularLocation>
        <location evidence="1">Membrane</location>
        <topology evidence="1">Multi-pass membrane protein</topology>
    </subcellularLocation>
</comment>
<evidence type="ECO:0000256" key="7">
    <source>
        <dbReference type="PIRSR" id="PIRSR608901-1"/>
    </source>
</evidence>
<evidence type="ECO:0008006" key="12">
    <source>
        <dbReference type="Google" id="ProtNLM"/>
    </source>
</evidence>
<evidence type="ECO:0000313" key="11">
    <source>
        <dbReference type="Proteomes" id="UP000309038"/>
    </source>
</evidence>
<dbReference type="Pfam" id="PF05875">
    <property type="entry name" value="Ceramidase"/>
    <property type="match status" value="1"/>
</dbReference>
<feature type="binding site" evidence="7">
    <location>
        <position position="28"/>
    </location>
    <ligand>
        <name>Ca(2+)</name>
        <dbReference type="ChEBI" id="CHEBI:29108"/>
    </ligand>
</feature>
<feature type="binding site" evidence="8">
    <location>
        <position position="236"/>
    </location>
    <ligand>
        <name>Zn(2+)</name>
        <dbReference type="ChEBI" id="CHEBI:29105"/>
        <note>catalytic</note>
    </ligand>
</feature>
<dbReference type="PANTHER" id="PTHR46187:SF3">
    <property type="entry name" value="ALKALINE CERAMIDASE 3"/>
    <property type="match status" value="1"/>
</dbReference>
<evidence type="ECO:0000256" key="2">
    <source>
        <dbReference type="ARBA" id="ARBA00009780"/>
    </source>
</evidence>
<dbReference type="PANTHER" id="PTHR46187">
    <property type="entry name" value="ALKALINE CERAMIDASE 3"/>
    <property type="match status" value="1"/>
</dbReference>
<keyword evidence="7" id="KW-0106">Calcium</keyword>
<protein>
    <recommendedName>
        <fullName evidence="12">Alkaline phytoceramidase</fullName>
    </recommendedName>
</protein>
<organism evidence="10 11">
    <name type="scientific">Hermanssonia centrifuga</name>
    <dbReference type="NCBI Taxonomy" id="98765"/>
    <lineage>
        <taxon>Eukaryota</taxon>
        <taxon>Fungi</taxon>
        <taxon>Dikarya</taxon>
        <taxon>Basidiomycota</taxon>
        <taxon>Agaricomycotina</taxon>
        <taxon>Agaricomycetes</taxon>
        <taxon>Polyporales</taxon>
        <taxon>Meruliaceae</taxon>
        <taxon>Hermanssonia</taxon>
    </lineage>
</organism>
<dbReference type="EMBL" id="SGPJ01000140">
    <property type="protein sequence ID" value="THG97975.1"/>
    <property type="molecule type" value="Genomic_DNA"/>
</dbReference>
<comment type="caution">
    <text evidence="10">The sequence shown here is derived from an EMBL/GenBank/DDBJ whole genome shotgun (WGS) entry which is preliminary data.</text>
</comment>
<dbReference type="GO" id="GO:0046872">
    <property type="term" value="F:metal ion binding"/>
    <property type="evidence" value="ECO:0007669"/>
    <property type="project" value="UniProtKB-KW"/>
</dbReference>
<dbReference type="Proteomes" id="UP000309038">
    <property type="component" value="Unassembled WGS sequence"/>
</dbReference>
<feature type="transmembrane region" description="Helical" evidence="9">
    <location>
        <begin position="190"/>
        <end position="208"/>
    </location>
</feature>
<evidence type="ECO:0000256" key="3">
    <source>
        <dbReference type="ARBA" id="ARBA00022692"/>
    </source>
</evidence>
<feature type="binding site" evidence="8">
    <location>
        <position position="87"/>
    </location>
    <ligand>
        <name>Zn(2+)</name>
        <dbReference type="ChEBI" id="CHEBI:29105"/>
        <note>catalytic</note>
    </ligand>
</feature>
<gene>
    <name evidence="10" type="ORF">EW026_g4126</name>
</gene>
<comment type="cofactor">
    <cofactor evidence="8">
        <name>Zn(2+)</name>
        <dbReference type="ChEBI" id="CHEBI:29105"/>
    </cofactor>
</comment>
<feature type="transmembrane region" description="Helical" evidence="9">
    <location>
        <begin position="102"/>
        <end position="122"/>
    </location>
</feature>
<dbReference type="GO" id="GO:0005789">
    <property type="term" value="C:endoplasmic reticulum membrane"/>
    <property type="evidence" value="ECO:0007669"/>
    <property type="project" value="TreeGrafter"/>
</dbReference>
<reference evidence="10 11" key="1">
    <citation type="submission" date="2019-02" db="EMBL/GenBank/DDBJ databases">
        <title>Genome sequencing of the rare red list fungi Phlebia centrifuga.</title>
        <authorList>
            <person name="Buettner E."/>
            <person name="Kellner H."/>
        </authorList>
    </citation>
    <scope>NUCLEOTIDE SEQUENCE [LARGE SCALE GENOMIC DNA]</scope>
    <source>
        <strain evidence="10 11">DSM 108282</strain>
    </source>
</reference>
<keyword evidence="3 9" id="KW-0812">Transmembrane</keyword>
<keyword evidence="7" id="KW-0479">Metal-binding</keyword>
<accession>A0A4S4KI43</accession>
<feature type="binding site" evidence="7">
    <location>
        <position position="26"/>
    </location>
    <ligand>
        <name>Ca(2+)</name>
        <dbReference type="ChEBI" id="CHEBI:29108"/>
    </ligand>
</feature>
<feature type="transmembrane region" description="Helical" evidence="9">
    <location>
        <begin position="69"/>
        <end position="90"/>
    </location>
</feature>
<feature type="transmembrane region" description="Helical" evidence="9">
    <location>
        <begin position="152"/>
        <end position="169"/>
    </location>
</feature>
<evidence type="ECO:0000256" key="9">
    <source>
        <dbReference type="SAM" id="Phobius"/>
    </source>
</evidence>
<evidence type="ECO:0000256" key="5">
    <source>
        <dbReference type="ARBA" id="ARBA00022989"/>
    </source>
</evidence>
<dbReference type="GO" id="GO:0046514">
    <property type="term" value="P:ceramide catabolic process"/>
    <property type="evidence" value="ECO:0007669"/>
    <property type="project" value="TreeGrafter"/>
</dbReference>
<dbReference type="GO" id="GO:0046513">
    <property type="term" value="P:ceramide biosynthetic process"/>
    <property type="evidence" value="ECO:0007669"/>
    <property type="project" value="TreeGrafter"/>
</dbReference>
<feature type="transmembrane region" description="Helical" evidence="9">
    <location>
        <begin position="129"/>
        <end position="146"/>
    </location>
</feature>
<dbReference type="GO" id="GO:0016811">
    <property type="term" value="F:hydrolase activity, acting on carbon-nitrogen (but not peptide) bonds, in linear amides"/>
    <property type="evidence" value="ECO:0007669"/>
    <property type="project" value="InterPro"/>
</dbReference>
<dbReference type="AlphaFoldDB" id="A0A4S4KI43"/>
<proteinExistence type="inferred from homology"/>
<keyword evidence="4" id="KW-0378">Hydrolase</keyword>